<name>A0A6J7IRR6_9ZZZZ</name>
<sequence length="101" mass="10738">MVAPAAVLQARLGLSDDELCVVLDADPVAVISGELAHRPELGILLSLTQDPADRVGDGVLRRWVRTAGPAGRPLDQLLARDFPAFERAVEALEQRGFVIGG</sequence>
<protein>
    <submittedName>
        <fullName evidence="1">Unannotated protein</fullName>
    </submittedName>
</protein>
<organism evidence="1">
    <name type="scientific">freshwater metagenome</name>
    <dbReference type="NCBI Taxonomy" id="449393"/>
    <lineage>
        <taxon>unclassified sequences</taxon>
        <taxon>metagenomes</taxon>
        <taxon>ecological metagenomes</taxon>
    </lineage>
</organism>
<accession>A0A6J7IRR6</accession>
<reference evidence="1" key="1">
    <citation type="submission" date="2020-05" db="EMBL/GenBank/DDBJ databases">
        <authorList>
            <person name="Chiriac C."/>
            <person name="Salcher M."/>
            <person name="Ghai R."/>
            <person name="Kavagutti S V."/>
        </authorList>
    </citation>
    <scope>NUCLEOTIDE SEQUENCE</scope>
</reference>
<dbReference type="AlphaFoldDB" id="A0A6J7IRR6"/>
<gene>
    <name evidence="1" type="ORF">UFOPK3674_01321</name>
</gene>
<evidence type="ECO:0000313" key="1">
    <source>
        <dbReference type="EMBL" id="CAB4933589.1"/>
    </source>
</evidence>
<dbReference type="EMBL" id="CAFBMX010000006">
    <property type="protein sequence ID" value="CAB4933589.1"/>
    <property type="molecule type" value="Genomic_DNA"/>
</dbReference>
<proteinExistence type="predicted"/>